<dbReference type="AlphaFoldDB" id="A0AAN7QAX1"/>
<evidence type="ECO:0000259" key="2">
    <source>
        <dbReference type="Pfam" id="PF14365"/>
    </source>
</evidence>
<comment type="caution">
    <text evidence="3">The sequence shown here is derived from an EMBL/GenBank/DDBJ whole genome shotgun (WGS) entry which is preliminary data.</text>
</comment>
<feature type="domain" description="Neprosin activation peptide" evidence="2">
    <location>
        <begin position="47"/>
        <end position="115"/>
    </location>
</feature>
<evidence type="ECO:0000313" key="4">
    <source>
        <dbReference type="Proteomes" id="UP001346149"/>
    </source>
</evidence>
<evidence type="ECO:0000313" key="3">
    <source>
        <dbReference type="EMBL" id="KAK4762544.1"/>
    </source>
</evidence>
<keyword evidence="4" id="KW-1185">Reference proteome</keyword>
<organism evidence="3 4">
    <name type="scientific">Trapa natans</name>
    <name type="common">Water chestnut</name>
    <dbReference type="NCBI Taxonomy" id="22666"/>
    <lineage>
        <taxon>Eukaryota</taxon>
        <taxon>Viridiplantae</taxon>
        <taxon>Streptophyta</taxon>
        <taxon>Embryophyta</taxon>
        <taxon>Tracheophyta</taxon>
        <taxon>Spermatophyta</taxon>
        <taxon>Magnoliopsida</taxon>
        <taxon>eudicotyledons</taxon>
        <taxon>Gunneridae</taxon>
        <taxon>Pentapetalae</taxon>
        <taxon>rosids</taxon>
        <taxon>malvids</taxon>
        <taxon>Myrtales</taxon>
        <taxon>Lythraceae</taxon>
        <taxon>Trapa</taxon>
    </lineage>
</organism>
<feature type="region of interest" description="Disordered" evidence="1">
    <location>
        <begin position="1"/>
        <end position="20"/>
    </location>
</feature>
<name>A0AAN7QAX1_TRANT</name>
<reference evidence="3 4" key="1">
    <citation type="journal article" date="2023" name="Hortic Res">
        <title>Pangenome of water caltrop reveals structural variations and asymmetric subgenome divergence after allopolyploidization.</title>
        <authorList>
            <person name="Zhang X."/>
            <person name="Chen Y."/>
            <person name="Wang L."/>
            <person name="Yuan Y."/>
            <person name="Fang M."/>
            <person name="Shi L."/>
            <person name="Lu R."/>
            <person name="Comes H.P."/>
            <person name="Ma Y."/>
            <person name="Chen Y."/>
            <person name="Huang G."/>
            <person name="Zhou Y."/>
            <person name="Zheng Z."/>
            <person name="Qiu Y."/>
        </authorList>
    </citation>
    <scope>NUCLEOTIDE SEQUENCE [LARGE SCALE GENOMIC DNA]</scope>
    <source>
        <strain evidence="3">F231</strain>
    </source>
</reference>
<dbReference type="Pfam" id="PF14365">
    <property type="entry name" value="Neprosin_AP"/>
    <property type="match status" value="1"/>
</dbReference>
<proteinExistence type="predicted"/>
<dbReference type="Proteomes" id="UP001346149">
    <property type="component" value="Unassembled WGS sequence"/>
</dbReference>
<feature type="region of interest" description="Disordered" evidence="1">
    <location>
        <begin position="100"/>
        <end position="122"/>
    </location>
</feature>
<protein>
    <recommendedName>
        <fullName evidence="2">Neprosin activation peptide domain-containing protein</fullName>
    </recommendedName>
</protein>
<accession>A0AAN7QAX1</accession>
<dbReference type="EMBL" id="JAXQNO010000024">
    <property type="protein sequence ID" value="KAK4762544.1"/>
    <property type="molecule type" value="Genomic_DNA"/>
</dbReference>
<evidence type="ECO:0000256" key="1">
    <source>
        <dbReference type="SAM" id="MobiDB-lite"/>
    </source>
</evidence>
<sequence length="122" mass="13557">MASSTGWTGRLGHDNISSSASKASAPFQAIHILVLSVEHILYRQSGPPEMPTSHTDNGSILEIFQPWSASGESCPEGTIPIRRATEQDLLRASSVRRFGQKDVRRVRRDTSRNDHEPKLNYT</sequence>
<dbReference type="InterPro" id="IPR025521">
    <property type="entry name" value="Neprosin_propep"/>
</dbReference>
<gene>
    <name evidence="3" type="ORF">SAY86_008312</name>
</gene>